<feature type="non-terminal residue" evidence="6">
    <location>
        <position position="1"/>
    </location>
</feature>
<comment type="catalytic activity">
    <reaction evidence="1">
        <text>ATP + protein L-histidine = ADP + protein N-phospho-L-histidine.</text>
        <dbReference type="EC" id="2.7.13.3"/>
    </reaction>
</comment>
<dbReference type="SMART" id="SM00387">
    <property type="entry name" value="HATPase_c"/>
    <property type="match status" value="1"/>
</dbReference>
<accession>A0A0F9GZ71</accession>
<dbReference type="EMBL" id="LAZR01018549">
    <property type="protein sequence ID" value="KKL95981.1"/>
    <property type="molecule type" value="Genomic_DNA"/>
</dbReference>
<keyword evidence="3" id="KW-0808">Transferase</keyword>
<dbReference type="SUPFAM" id="SSF55874">
    <property type="entry name" value="ATPase domain of HSP90 chaperone/DNA topoisomerase II/histidine kinase"/>
    <property type="match status" value="1"/>
</dbReference>
<dbReference type="InterPro" id="IPR036890">
    <property type="entry name" value="HATPase_C_sf"/>
</dbReference>
<reference evidence="6" key="1">
    <citation type="journal article" date="2015" name="Nature">
        <title>Complex archaea that bridge the gap between prokaryotes and eukaryotes.</title>
        <authorList>
            <person name="Spang A."/>
            <person name="Saw J.H."/>
            <person name="Jorgensen S.L."/>
            <person name="Zaremba-Niedzwiedzka K."/>
            <person name="Martijn J."/>
            <person name="Lind A.E."/>
            <person name="van Eijk R."/>
            <person name="Schleper C."/>
            <person name="Guy L."/>
            <person name="Ettema T.J."/>
        </authorList>
    </citation>
    <scope>NUCLEOTIDE SEQUENCE</scope>
</reference>
<proteinExistence type="predicted"/>
<evidence type="ECO:0000259" key="5">
    <source>
        <dbReference type="PROSITE" id="PS50109"/>
    </source>
</evidence>
<sequence>LSKGRLVISISDNGKGVSKEDKHRIFQKYYRVLDGDLHKVKGYGLGLSYVKRVIEKHRGKVLIDSEENKGTEITVIIPIVK</sequence>
<evidence type="ECO:0000256" key="1">
    <source>
        <dbReference type="ARBA" id="ARBA00000085"/>
    </source>
</evidence>
<dbReference type="InterPro" id="IPR004358">
    <property type="entry name" value="Sig_transdc_His_kin-like_C"/>
</dbReference>
<dbReference type="PANTHER" id="PTHR42878:SF13">
    <property type="entry name" value="HISTIDINE KINASE"/>
    <property type="match status" value="1"/>
</dbReference>
<feature type="domain" description="Histidine kinase" evidence="5">
    <location>
        <begin position="1"/>
        <end position="81"/>
    </location>
</feature>
<evidence type="ECO:0000256" key="2">
    <source>
        <dbReference type="ARBA" id="ARBA00012438"/>
    </source>
</evidence>
<dbReference type="PROSITE" id="PS50109">
    <property type="entry name" value="HIS_KIN"/>
    <property type="match status" value="1"/>
</dbReference>
<dbReference type="GO" id="GO:0000156">
    <property type="term" value="F:phosphorelay response regulator activity"/>
    <property type="evidence" value="ECO:0007669"/>
    <property type="project" value="TreeGrafter"/>
</dbReference>
<organism evidence="6">
    <name type="scientific">marine sediment metagenome</name>
    <dbReference type="NCBI Taxonomy" id="412755"/>
    <lineage>
        <taxon>unclassified sequences</taxon>
        <taxon>metagenomes</taxon>
        <taxon>ecological metagenomes</taxon>
    </lineage>
</organism>
<gene>
    <name evidence="6" type="ORF">LCGC14_1849080</name>
</gene>
<dbReference type="GO" id="GO:0004673">
    <property type="term" value="F:protein histidine kinase activity"/>
    <property type="evidence" value="ECO:0007669"/>
    <property type="project" value="UniProtKB-EC"/>
</dbReference>
<dbReference type="InterPro" id="IPR005467">
    <property type="entry name" value="His_kinase_dom"/>
</dbReference>
<dbReference type="AlphaFoldDB" id="A0A0F9GZ71"/>
<dbReference type="InterPro" id="IPR050351">
    <property type="entry name" value="BphY/WalK/GraS-like"/>
</dbReference>
<dbReference type="EC" id="2.7.13.3" evidence="2"/>
<dbReference type="Pfam" id="PF02518">
    <property type="entry name" value="HATPase_c"/>
    <property type="match status" value="1"/>
</dbReference>
<evidence type="ECO:0000256" key="3">
    <source>
        <dbReference type="ARBA" id="ARBA00022679"/>
    </source>
</evidence>
<comment type="caution">
    <text evidence="6">The sequence shown here is derived from an EMBL/GenBank/DDBJ whole genome shotgun (WGS) entry which is preliminary data.</text>
</comment>
<evidence type="ECO:0000256" key="4">
    <source>
        <dbReference type="ARBA" id="ARBA00022777"/>
    </source>
</evidence>
<dbReference type="PRINTS" id="PR00344">
    <property type="entry name" value="BCTRLSENSOR"/>
</dbReference>
<dbReference type="GO" id="GO:0007234">
    <property type="term" value="P:osmosensory signaling via phosphorelay pathway"/>
    <property type="evidence" value="ECO:0007669"/>
    <property type="project" value="TreeGrafter"/>
</dbReference>
<dbReference type="Gene3D" id="3.30.565.10">
    <property type="entry name" value="Histidine kinase-like ATPase, C-terminal domain"/>
    <property type="match status" value="1"/>
</dbReference>
<name>A0A0F9GZ71_9ZZZZ</name>
<keyword evidence="4" id="KW-0418">Kinase</keyword>
<dbReference type="GO" id="GO:0030295">
    <property type="term" value="F:protein kinase activator activity"/>
    <property type="evidence" value="ECO:0007669"/>
    <property type="project" value="TreeGrafter"/>
</dbReference>
<dbReference type="PANTHER" id="PTHR42878">
    <property type="entry name" value="TWO-COMPONENT HISTIDINE KINASE"/>
    <property type="match status" value="1"/>
</dbReference>
<protein>
    <recommendedName>
        <fullName evidence="2">histidine kinase</fullName>
        <ecNumber evidence="2">2.7.13.3</ecNumber>
    </recommendedName>
</protein>
<evidence type="ECO:0000313" key="6">
    <source>
        <dbReference type="EMBL" id="KKL95981.1"/>
    </source>
</evidence>
<dbReference type="InterPro" id="IPR003594">
    <property type="entry name" value="HATPase_dom"/>
</dbReference>